<keyword evidence="1" id="KW-0175">Coiled coil</keyword>
<evidence type="ECO:0000256" key="1">
    <source>
        <dbReference type="SAM" id="Coils"/>
    </source>
</evidence>
<proteinExistence type="predicted"/>
<dbReference type="Gene3D" id="1.10.287.950">
    <property type="entry name" value="Methyl-accepting chemotaxis protein"/>
    <property type="match status" value="1"/>
</dbReference>
<name>A0A832ECG9_9BACT</name>
<organism evidence="2">
    <name type="scientific">Desulfacinum infernum</name>
    <dbReference type="NCBI Taxonomy" id="35837"/>
    <lineage>
        <taxon>Bacteria</taxon>
        <taxon>Pseudomonadati</taxon>
        <taxon>Thermodesulfobacteriota</taxon>
        <taxon>Syntrophobacteria</taxon>
        <taxon>Syntrophobacterales</taxon>
        <taxon>Syntrophobacteraceae</taxon>
        <taxon>Desulfacinum</taxon>
    </lineage>
</organism>
<reference evidence="2" key="1">
    <citation type="journal article" date="2020" name="mSystems">
        <title>Genome- and Community-Level Interaction Insights into Carbon Utilization and Element Cycling Functions of Hydrothermarchaeota in Hydrothermal Sediment.</title>
        <authorList>
            <person name="Zhou Z."/>
            <person name="Liu Y."/>
            <person name="Xu W."/>
            <person name="Pan J."/>
            <person name="Luo Z.H."/>
            <person name="Li M."/>
        </authorList>
    </citation>
    <scope>NUCLEOTIDE SEQUENCE [LARGE SCALE GENOMIC DNA]</scope>
    <source>
        <strain evidence="2">SpSt-456</strain>
    </source>
</reference>
<evidence type="ECO:0000313" key="2">
    <source>
        <dbReference type="EMBL" id="HFK96186.1"/>
    </source>
</evidence>
<comment type="caution">
    <text evidence="2">The sequence shown here is derived from an EMBL/GenBank/DDBJ whole genome shotgun (WGS) entry which is preliminary data.</text>
</comment>
<accession>A0A832ECG9</accession>
<dbReference type="EMBL" id="DSTK01000010">
    <property type="protein sequence ID" value="HFK96186.1"/>
    <property type="molecule type" value="Genomic_DNA"/>
</dbReference>
<dbReference type="PANTHER" id="PTHR38753:SF1">
    <property type="entry name" value="SLR1441 PROTEIN"/>
    <property type="match status" value="1"/>
</dbReference>
<evidence type="ECO:0008006" key="3">
    <source>
        <dbReference type="Google" id="ProtNLM"/>
    </source>
</evidence>
<gene>
    <name evidence="2" type="ORF">ENS06_02545</name>
</gene>
<dbReference type="AlphaFoldDB" id="A0A832ECG9"/>
<feature type="coiled-coil region" evidence="1">
    <location>
        <begin position="42"/>
        <end position="139"/>
    </location>
</feature>
<sequence length="288" mass="32828">MAQVTGHGFTKEIYEAIVSIVDERMREIRVTRQDFDALTAVVHELAEAQKRTEARVEELAEAQKRTEARVEELAEAQKRTEARVEELAEAQKRTEARVEELAEAQKRTEARVEELAEAQKRTELRLDSLAQKMEELAKAQTKTEKVVQGLVRDMRSVKKQLGGLSDTVGYGLEDRAIKSLPSLLRKRLSLQVRLMDRRFLEYPDGDMDEINIFGEGTMDGESVIIIGESKAQLGKKDVDKFHRLLERTRKHVTGPVVPLLVVYSVRPDVERYASEKIPSLLIVKSYEL</sequence>
<dbReference type="PANTHER" id="PTHR38753">
    <property type="entry name" value="SLR1441 PROTEIN"/>
    <property type="match status" value="1"/>
</dbReference>
<protein>
    <recommendedName>
        <fullName evidence="3">Chordopoxvirus fusion protein</fullName>
    </recommendedName>
</protein>